<keyword evidence="4" id="KW-0862">Zinc</keyword>
<evidence type="ECO:0000256" key="3">
    <source>
        <dbReference type="ARBA" id="ARBA00022771"/>
    </source>
</evidence>
<keyword evidence="7" id="KW-0804">Transcription</keyword>
<evidence type="ECO:0000256" key="8">
    <source>
        <dbReference type="ARBA" id="ARBA00023242"/>
    </source>
</evidence>
<accession>A0ABD1IQ37</accession>
<evidence type="ECO:0000256" key="5">
    <source>
        <dbReference type="ARBA" id="ARBA00023015"/>
    </source>
</evidence>
<gene>
    <name evidence="11" type="ORF">ACEWY4_027668</name>
</gene>
<dbReference type="Pfam" id="PF02892">
    <property type="entry name" value="zf-BED"/>
    <property type="match status" value="1"/>
</dbReference>
<evidence type="ECO:0000313" key="11">
    <source>
        <dbReference type="EMBL" id="KAL2076734.1"/>
    </source>
</evidence>
<dbReference type="InterPro" id="IPR052035">
    <property type="entry name" value="ZnF_BED_domain_contain"/>
</dbReference>
<dbReference type="InterPro" id="IPR003656">
    <property type="entry name" value="Znf_BED"/>
</dbReference>
<dbReference type="SMART" id="SM00614">
    <property type="entry name" value="ZnF_BED"/>
    <property type="match status" value="1"/>
</dbReference>
<protein>
    <recommendedName>
        <fullName evidence="10">BED-type domain-containing protein</fullName>
    </recommendedName>
</protein>
<dbReference type="InterPro" id="IPR036236">
    <property type="entry name" value="Znf_C2H2_sf"/>
</dbReference>
<dbReference type="SUPFAM" id="SSF140996">
    <property type="entry name" value="Hermes dimerisation domain"/>
    <property type="match status" value="1"/>
</dbReference>
<dbReference type="GO" id="GO:0003677">
    <property type="term" value="F:DNA binding"/>
    <property type="evidence" value="ECO:0007669"/>
    <property type="project" value="UniProtKB-KW"/>
</dbReference>
<keyword evidence="6" id="KW-0238">DNA-binding</keyword>
<keyword evidence="5" id="KW-0805">Transcription regulation</keyword>
<sequence length="587" mass="66184">MKRSRRSVAWDHFDLKGDLVYCRYCKAVYKYNSSTTQMMYHLNNAHPTLVNNGGCLSQSQPSIDSVLARTSRSCNAQRAEKITQLIGKMIEMDAKWISVVEGKGFQELIQFLEPEYRIPSRRTMTRLIESHYEERKQELATKLSTAEKVALTTDCWTALTTETYITITCHYISDDWQMNSAVLLTESLPGRHTADHLAEKLNEAVGEWGLEDRVIACVHDNAANIVAANNPTRVPWISSPCFAHTLQLAINDGFALYLHRVISAASKLVSHFNHSATATKALQKKQEQMGLTTHRLIQSCKTRWNYVCEMFDRLVEQRWAVVAVLSDRNVTKLQDARILELRDEYWQLMEDTQPVLSALKCATTVMSAEKDVSISNIYPVTFGLINIHLMRSEEDGHRLGEFKEKVRSSLIKRMNVHSDEFVSSASMISSMLDPRHKHLGFLSPPQRVVASAKLVNLAEAVETSEVAIPQAGGDETGVAASVSHFSAMAHLLGDHYSTHCETGIDAEFQNFLRETPPPLDCTPTDWWKDNGPRFPKLARLAQRYLCIPATSVPSERVFSAAGLTVTRMRSRLTPEHVNMLIFLNKNG</sequence>
<dbReference type="PROSITE" id="PS50808">
    <property type="entry name" value="ZF_BED"/>
    <property type="match status" value="1"/>
</dbReference>
<evidence type="ECO:0000256" key="4">
    <source>
        <dbReference type="ARBA" id="ARBA00022833"/>
    </source>
</evidence>
<evidence type="ECO:0000256" key="9">
    <source>
        <dbReference type="PROSITE-ProRule" id="PRU00027"/>
    </source>
</evidence>
<dbReference type="InterPro" id="IPR012337">
    <property type="entry name" value="RNaseH-like_sf"/>
</dbReference>
<dbReference type="GO" id="GO:0005634">
    <property type="term" value="C:nucleus"/>
    <property type="evidence" value="ECO:0007669"/>
    <property type="project" value="UniProtKB-SubCell"/>
</dbReference>
<evidence type="ECO:0000256" key="6">
    <source>
        <dbReference type="ARBA" id="ARBA00023125"/>
    </source>
</evidence>
<dbReference type="InterPro" id="IPR008906">
    <property type="entry name" value="HATC_C_dom"/>
</dbReference>
<dbReference type="GO" id="GO:0008270">
    <property type="term" value="F:zinc ion binding"/>
    <property type="evidence" value="ECO:0007669"/>
    <property type="project" value="UniProtKB-KW"/>
</dbReference>
<dbReference type="PANTHER" id="PTHR46481:SF9">
    <property type="entry name" value="ZINC FINGER BED DOMAIN-CONTAINING PROTEIN 1-LIKE"/>
    <property type="match status" value="1"/>
</dbReference>
<evidence type="ECO:0000313" key="12">
    <source>
        <dbReference type="Proteomes" id="UP001591681"/>
    </source>
</evidence>
<keyword evidence="3 9" id="KW-0863">Zinc-finger</keyword>
<evidence type="ECO:0000256" key="7">
    <source>
        <dbReference type="ARBA" id="ARBA00023163"/>
    </source>
</evidence>
<evidence type="ECO:0000256" key="2">
    <source>
        <dbReference type="ARBA" id="ARBA00022723"/>
    </source>
</evidence>
<dbReference type="SUPFAM" id="SSF53098">
    <property type="entry name" value="Ribonuclease H-like"/>
    <property type="match status" value="1"/>
</dbReference>
<dbReference type="SUPFAM" id="SSF57667">
    <property type="entry name" value="beta-beta-alpha zinc fingers"/>
    <property type="match status" value="1"/>
</dbReference>
<keyword evidence="12" id="KW-1185">Reference proteome</keyword>
<comment type="subcellular location">
    <subcellularLocation>
        <location evidence="1">Nucleus</location>
    </subcellularLocation>
</comment>
<dbReference type="Pfam" id="PF05699">
    <property type="entry name" value="Dimer_Tnp_hAT"/>
    <property type="match status" value="1"/>
</dbReference>
<organism evidence="11 12">
    <name type="scientific">Coilia grayii</name>
    <name type="common">Gray's grenadier anchovy</name>
    <dbReference type="NCBI Taxonomy" id="363190"/>
    <lineage>
        <taxon>Eukaryota</taxon>
        <taxon>Metazoa</taxon>
        <taxon>Chordata</taxon>
        <taxon>Craniata</taxon>
        <taxon>Vertebrata</taxon>
        <taxon>Euteleostomi</taxon>
        <taxon>Actinopterygii</taxon>
        <taxon>Neopterygii</taxon>
        <taxon>Teleostei</taxon>
        <taxon>Clupei</taxon>
        <taxon>Clupeiformes</taxon>
        <taxon>Clupeoidei</taxon>
        <taxon>Engraulidae</taxon>
        <taxon>Coilinae</taxon>
        <taxon>Coilia</taxon>
    </lineage>
</organism>
<dbReference type="AlphaFoldDB" id="A0ABD1IQ37"/>
<feature type="domain" description="BED-type" evidence="10">
    <location>
        <begin position="4"/>
        <end position="53"/>
    </location>
</feature>
<keyword evidence="2" id="KW-0479">Metal-binding</keyword>
<dbReference type="Proteomes" id="UP001591681">
    <property type="component" value="Unassembled WGS sequence"/>
</dbReference>
<evidence type="ECO:0000259" key="10">
    <source>
        <dbReference type="PROSITE" id="PS50808"/>
    </source>
</evidence>
<dbReference type="EMBL" id="JBHFQA010000096">
    <property type="protein sequence ID" value="KAL2076734.1"/>
    <property type="molecule type" value="Genomic_DNA"/>
</dbReference>
<comment type="caution">
    <text evidence="11">The sequence shown here is derived from an EMBL/GenBank/DDBJ whole genome shotgun (WGS) entry which is preliminary data.</text>
</comment>
<keyword evidence="8" id="KW-0539">Nucleus</keyword>
<dbReference type="PANTHER" id="PTHR46481">
    <property type="entry name" value="ZINC FINGER BED DOMAIN-CONTAINING PROTEIN 4"/>
    <property type="match status" value="1"/>
</dbReference>
<reference evidence="11 12" key="1">
    <citation type="submission" date="2024-09" db="EMBL/GenBank/DDBJ databases">
        <title>A chromosome-level genome assembly of Gray's grenadier anchovy, Coilia grayii.</title>
        <authorList>
            <person name="Fu Z."/>
        </authorList>
    </citation>
    <scope>NUCLEOTIDE SEQUENCE [LARGE SCALE GENOMIC DNA]</scope>
    <source>
        <strain evidence="11">G4</strain>
        <tissue evidence="11">Muscle</tissue>
    </source>
</reference>
<evidence type="ECO:0000256" key="1">
    <source>
        <dbReference type="ARBA" id="ARBA00004123"/>
    </source>
</evidence>
<name>A0ABD1IQ37_9TELE</name>
<proteinExistence type="predicted"/>